<dbReference type="InterPro" id="IPR015424">
    <property type="entry name" value="PyrdxlP-dep_Trfase"/>
</dbReference>
<dbReference type="GO" id="GO:0005829">
    <property type="term" value="C:cytosol"/>
    <property type="evidence" value="ECO:0007669"/>
    <property type="project" value="TreeGrafter"/>
</dbReference>
<evidence type="ECO:0000259" key="7">
    <source>
        <dbReference type="PROSITE" id="PS00703"/>
    </source>
</evidence>
<dbReference type="InterPro" id="IPR036633">
    <property type="entry name" value="Prn/Lys/Arg_de-COase_C_sf"/>
</dbReference>
<keyword evidence="3 5" id="KW-0663">Pyridoxal phosphate</keyword>
<evidence type="ECO:0000256" key="1">
    <source>
        <dbReference type="ARBA" id="ARBA00010671"/>
    </source>
</evidence>
<protein>
    <submittedName>
        <fullName evidence="8">Arginine decarboxylase</fullName>
        <ecNumber evidence="8">4.1.1.19</ecNumber>
    </submittedName>
</protein>
<keyword evidence="9" id="KW-1185">Reference proteome</keyword>
<dbReference type="InterPro" id="IPR011193">
    <property type="entry name" value="Orn/lys/arg_de-COase"/>
</dbReference>
<dbReference type="GO" id="GO:0030170">
    <property type="term" value="F:pyridoxal phosphate binding"/>
    <property type="evidence" value="ECO:0007669"/>
    <property type="project" value="TreeGrafter"/>
</dbReference>
<comment type="similarity">
    <text evidence="1">Belongs to the Orn/Lys/Arg decarboxylase class-I family.</text>
</comment>
<feature type="compositionally biased region" description="Low complexity" evidence="6">
    <location>
        <begin position="800"/>
        <end position="813"/>
    </location>
</feature>
<feature type="compositionally biased region" description="Basic and acidic residues" evidence="6">
    <location>
        <begin position="782"/>
        <end position="792"/>
    </location>
</feature>
<dbReference type="PIRSF" id="PIRSF009393">
    <property type="entry name" value="Orn_decarb"/>
    <property type="match status" value="1"/>
</dbReference>
<comment type="caution">
    <text evidence="8">The sequence shown here is derived from an EMBL/GenBank/DDBJ whole genome shotgun (WGS) entry which is preliminary data.</text>
</comment>
<dbReference type="Pfam" id="PF03709">
    <property type="entry name" value="OKR_DC_1_N"/>
    <property type="match status" value="1"/>
</dbReference>
<evidence type="ECO:0000256" key="2">
    <source>
        <dbReference type="ARBA" id="ARBA00022793"/>
    </source>
</evidence>
<dbReference type="SUPFAM" id="SSF53383">
    <property type="entry name" value="PLP-dependent transferases"/>
    <property type="match status" value="1"/>
</dbReference>
<dbReference type="PANTHER" id="PTHR45229:SF3">
    <property type="entry name" value="BIODEGRADATIVE ARGININE DECARBOXYLASE"/>
    <property type="match status" value="1"/>
</dbReference>
<dbReference type="Proteomes" id="UP000572007">
    <property type="component" value="Unassembled WGS sequence"/>
</dbReference>
<dbReference type="AlphaFoldDB" id="A0A846W067"/>
<keyword evidence="4 8" id="KW-0456">Lyase</keyword>
<dbReference type="Pfam" id="PF01276">
    <property type="entry name" value="OKR_DC_1"/>
    <property type="match status" value="1"/>
</dbReference>
<evidence type="ECO:0000256" key="6">
    <source>
        <dbReference type="SAM" id="MobiDB-lite"/>
    </source>
</evidence>
<dbReference type="EC" id="4.1.1.19" evidence="8"/>
<keyword evidence="2" id="KW-0210">Decarboxylase</keyword>
<accession>A0A846W067</accession>
<dbReference type="GO" id="GO:0008792">
    <property type="term" value="F:arginine decarboxylase activity"/>
    <property type="evidence" value="ECO:0007669"/>
    <property type="project" value="UniProtKB-EC"/>
</dbReference>
<dbReference type="SUPFAM" id="SSF55904">
    <property type="entry name" value="Ornithine decarboxylase C-terminal domain"/>
    <property type="match status" value="1"/>
</dbReference>
<organism evidence="8 9">
    <name type="scientific">Nocardia coubleae</name>
    <dbReference type="NCBI Taxonomy" id="356147"/>
    <lineage>
        <taxon>Bacteria</taxon>
        <taxon>Bacillati</taxon>
        <taxon>Actinomycetota</taxon>
        <taxon>Actinomycetes</taxon>
        <taxon>Mycobacteriales</taxon>
        <taxon>Nocardiaceae</taxon>
        <taxon>Nocardia</taxon>
    </lineage>
</organism>
<evidence type="ECO:0000313" key="9">
    <source>
        <dbReference type="Proteomes" id="UP000572007"/>
    </source>
</evidence>
<evidence type="ECO:0000313" key="8">
    <source>
        <dbReference type="EMBL" id="NKX86098.1"/>
    </source>
</evidence>
<dbReference type="InterPro" id="IPR008286">
    <property type="entry name" value="Prn/Lys/Arg_de-COase_C"/>
</dbReference>
<dbReference type="InterPro" id="IPR005308">
    <property type="entry name" value="OKR_de-COase_N"/>
</dbReference>
<dbReference type="PROSITE" id="PS00703">
    <property type="entry name" value="OKR_DC_1"/>
    <property type="match status" value="1"/>
</dbReference>
<reference evidence="8 9" key="1">
    <citation type="submission" date="2020-04" db="EMBL/GenBank/DDBJ databases">
        <title>MicrobeNet Type strains.</title>
        <authorList>
            <person name="Nicholson A.C."/>
        </authorList>
    </citation>
    <scope>NUCLEOTIDE SEQUENCE [LARGE SCALE GENOMIC DNA]</scope>
    <source>
        <strain evidence="8 9">DSM 44960</strain>
    </source>
</reference>
<dbReference type="InterPro" id="IPR015422">
    <property type="entry name" value="PyrdxlP-dep_Trfase_small"/>
</dbReference>
<gene>
    <name evidence="8" type="ORF">HGA10_02070</name>
</gene>
<evidence type="ECO:0000256" key="5">
    <source>
        <dbReference type="PIRSR" id="PIRSR009393-1"/>
    </source>
</evidence>
<dbReference type="Gene3D" id="3.90.1150.10">
    <property type="entry name" value="Aspartate Aminotransferase, domain 1"/>
    <property type="match status" value="1"/>
</dbReference>
<sequence>MPGPPVARRTGPCYRRSPAVSGSTILLAVNEVLPGSVLDEQLELICAHLAESGHEVVRAGTDEDALALVQTRAELTAALVSWDMCDADGVLERPAEVVLRAVQARFANLPVFLVSTAASVDDLPLWVSEVVCGYVWLLEDTASFIAGRIGVAARRYQDELLPPFFRELRRFDDTHEYSWHTPAHAGGVAFLKSSVGRVLFDYYGERLFRTDLSISVGELGSLFEHTGPIGDAERNAARIFGADLTYFVLHGDSTSDRIAIHASVATDELVLVDRNCHKAIYHGLTLTGGRPAYLVPTRNGYGLMGPIPPHALTRDAITELLQRNPLSVDAADPAPVYAVVTNSTYDGLCYDAVRLAELLGASVPRIHLDEAWFAYARFHPLYARRYGMAVDAESVPDELRPTVLTTQSTHKLLAALSQSAMVHVKNSPRSPVDHRQFNETFMMHATTSPLYPMIAGLDVAAAMMDGPGGTWLADEAITEAIRFRQAVARISRRIESAGDRPGWFFGTWQPEQVTDPGTGQSYAFADAPLDLLRTEPACWSLEPGAEWHGFAGLESGYCLLDPIKVSITCPGTNAVGVQSDTGIPAKILTAYLETRRIVVEKTDAYTCLVLFSMGITKGKWGTLIDGLLDFKSLYDSGAALGEVLPALAREFPARYAGLTLRDLCDQMHRQLRDSELMPLLEDAFTHPPRPEFTPAQTYQRLLRAGTEPVRLAELANRTVATQVVTTPPGIPVLMPGENPGEKDAPILRYLRALEDFDRNFPGFPSETHGVTRDSMATTGSRAYDERRTEDPLTRGAHSDPLPAAARPARMRLPTPGPADAVGRAQTLLGLVATGPSAGRSG</sequence>
<dbReference type="EMBL" id="JAAXOM010000001">
    <property type="protein sequence ID" value="NKX86098.1"/>
    <property type="molecule type" value="Genomic_DNA"/>
</dbReference>
<feature type="region of interest" description="Disordered" evidence="6">
    <location>
        <begin position="763"/>
        <end position="821"/>
    </location>
</feature>
<evidence type="ECO:0000256" key="4">
    <source>
        <dbReference type="ARBA" id="ARBA00023239"/>
    </source>
</evidence>
<dbReference type="PANTHER" id="PTHR45229">
    <property type="entry name" value="CONSTITUTIVE ORNITHINE DECARBOXYLASE"/>
    <property type="match status" value="1"/>
</dbReference>
<dbReference type="Gene3D" id="3.90.100.10">
    <property type="entry name" value="Orn/Lys/Arg decarboxylase, C-terminal domain"/>
    <property type="match status" value="1"/>
</dbReference>
<feature type="modified residue" description="N6-(pyridoxal phosphate)lysine" evidence="5">
    <location>
        <position position="411"/>
    </location>
</feature>
<dbReference type="Pfam" id="PF03711">
    <property type="entry name" value="OKR_DC_1_C"/>
    <property type="match status" value="1"/>
</dbReference>
<name>A0A846W067_9NOCA</name>
<dbReference type="InterPro" id="IPR015421">
    <property type="entry name" value="PyrdxlP-dep_Trfase_major"/>
</dbReference>
<dbReference type="GO" id="GO:0006527">
    <property type="term" value="P:L-arginine catabolic process"/>
    <property type="evidence" value="ECO:0007669"/>
    <property type="project" value="TreeGrafter"/>
</dbReference>
<dbReference type="Gene3D" id="3.40.50.2300">
    <property type="match status" value="1"/>
</dbReference>
<dbReference type="Gene3D" id="3.40.640.10">
    <property type="entry name" value="Type I PLP-dependent aspartate aminotransferase-like (Major domain)"/>
    <property type="match status" value="1"/>
</dbReference>
<proteinExistence type="inferred from homology"/>
<evidence type="ECO:0000256" key="3">
    <source>
        <dbReference type="ARBA" id="ARBA00022898"/>
    </source>
</evidence>
<dbReference type="InterPro" id="IPR000310">
    <property type="entry name" value="Orn/Lys/Arg_deCO2ase_major_dom"/>
</dbReference>
<feature type="domain" description="Orn/Lys/Arg decarboxylases family 1 pyridoxal-P attachment site" evidence="7">
    <location>
        <begin position="406"/>
        <end position="420"/>
    </location>
</feature>